<evidence type="ECO:0008006" key="7">
    <source>
        <dbReference type="Google" id="ProtNLM"/>
    </source>
</evidence>
<dbReference type="InterPro" id="IPR013234">
    <property type="entry name" value="PIGA_GPI_anchor_biosynthesis"/>
</dbReference>
<keyword evidence="2" id="KW-0472">Membrane</keyword>
<dbReference type="Gene3D" id="3.40.50.2000">
    <property type="entry name" value="Glycogen Phosphorylase B"/>
    <property type="match status" value="2"/>
</dbReference>
<gene>
    <name evidence="5" type="ORF">ACHAWU_005795</name>
</gene>
<feature type="transmembrane region" description="Helical" evidence="2">
    <location>
        <begin position="440"/>
        <end position="459"/>
    </location>
</feature>
<evidence type="ECO:0000259" key="4">
    <source>
        <dbReference type="Pfam" id="PF08288"/>
    </source>
</evidence>
<dbReference type="SUPFAM" id="SSF53756">
    <property type="entry name" value="UDP-Glycosyltransferase/glycogen phosphorylase"/>
    <property type="match status" value="1"/>
</dbReference>
<keyword evidence="6" id="KW-1185">Reference proteome</keyword>
<reference evidence="5 6" key="1">
    <citation type="submission" date="2024-10" db="EMBL/GenBank/DDBJ databases">
        <title>Updated reference genomes for cyclostephanoid diatoms.</title>
        <authorList>
            <person name="Roberts W.R."/>
            <person name="Alverson A.J."/>
        </authorList>
    </citation>
    <scope>NUCLEOTIDE SEQUENCE [LARGE SCALE GENOMIC DNA]</scope>
    <source>
        <strain evidence="5 6">AJA232-27</strain>
    </source>
</reference>
<evidence type="ECO:0000313" key="6">
    <source>
        <dbReference type="Proteomes" id="UP001530293"/>
    </source>
</evidence>
<dbReference type="InterPro" id="IPR001296">
    <property type="entry name" value="Glyco_trans_1"/>
</dbReference>
<dbReference type="AlphaFoldDB" id="A0ABD3MK98"/>
<comment type="caution">
    <text evidence="5">The sequence shown here is derived from an EMBL/GenBank/DDBJ whole genome shotgun (WGS) entry which is preliminary data.</text>
</comment>
<keyword evidence="1" id="KW-0808">Transferase</keyword>
<organism evidence="5 6">
    <name type="scientific">Discostella pseudostelligera</name>
    <dbReference type="NCBI Taxonomy" id="259834"/>
    <lineage>
        <taxon>Eukaryota</taxon>
        <taxon>Sar</taxon>
        <taxon>Stramenopiles</taxon>
        <taxon>Ochrophyta</taxon>
        <taxon>Bacillariophyta</taxon>
        <taxon>Coscinodiscophyceae</taxon>
        <taxon>Thalassiosirophycidae</taxon>
        <taxon>Stephanodiscales</taxon>
        <taxon>Stephanodiscaceae</taxon>
        <taxon>Discostella</taxon>
    </lineage>
</organism>
<dbReference type="GO" id="GO:0016757">
    <property type="term" value="F:glycosyltransferase activity"/>
    <property type="evidence" value="ECO:0007669"/>
    <property type="project" value="UniProtKB-KW"/>
</dbReference>
<accession>A0ABD3MK98</accession>
<dbReference type="PANTHER" id="PTHR45871">
    <property type="entry name" value="N-ACETYLGLUCOSAMINYL-PHOSPHATIDYLINOSITOL BIOSYNTHETIC PROTEIN"/>
    <property type="match status" value="1"/>
</dbReference>
<feature type="domain" description="PIGA GPI anchor biosynthesis" evidence="4">
    <location>
        <begin position="94"/>
        <end position="180"/>
    </location>
</feature>
<protein>
    <recommendedName>
        <fullName evidence="7">Phosphatidylinositol N-acetylglucosaminyltransferase</fullName>
    </recommendedName>
</protein>
<name>A0ABD3MK98_9STRA</name>
<dbReference type="EMBL" id="JALLBG020000132">
    <property type="protein sequence ID" value="KAL3762592.1"/>
    <property type="molecule type" value="Genomic_DNA"/>
</dbReference>
<dbReference type="Pfam" id="PF00534">
    <property type="entry name" value="Glycos_transf_1"/>
    <property type="match status" value="1"/>
</dbReference>
<evidence type="ECO:0000256" key="2">
    <source>
        <dbReference type="SAM" id="Phobius"/>
    </source>
</evidence>
<evidence type="ECO:0000313" key="5">
    <source>
        <dbReference type="EMBL" id="KAL3762592.1"/>
    </source>
</evidence>
<dbReference type="Pfam" id="PF08288">
    <property type="entry name" value="PIGA"/>
    <property type="match status" value="1"/>
</dbReference>
<keyword evidence="2" id="KW-1133">Transmembrane helix</keyword>
<dbReference type="Proteomes" id="UP001530293">
    <property type="component" value="Unassembled WGS sequence"/>
</dbReference>
<dbReference type="PANTHER" id="PTHR45871:SF1">
    <property type="entry name" value="PHOSPHATIDYLINOSITOL N-ACETYLGLUCOSAMINYLTRANSFERASE SUBUNIT A"/>
    <property type="match status" value="1"/>
</dbReference>
<evidence type="ECO:0000259" key="3">
    <source>
        <dbReference type="Pfam" id="PF00534"/>
    </source>
</evidence>
<proteinExistence type="predicted"/>
<feature type="domain" description="Glycosyl transferase family 1" evidence="3">
    <location>
        <begin position="235"/>
        <end position="386"/>
    </location>
</feature>
<keyword evidence="1" id="KW-0328">Glycosyltransferase</keyword>
<sequence length="496" mass="55150">MTISSNGQGQNGHQHHHRRHRIAMVCDFFYPRLGGVENHIWSLAHTLLRLGHKVIVITHAYNCPDADTSANYDDININGAGAGGDNGVQKRKSSRRCGVRYLPGGLKVYHCPFLPMTDEVCLPTFTVSFPLLRWIFIREGIEIVHSHQATSAMGNEAITYAAELGLASVYTDHSLFGFDDIASIVLNRVLKVTMSTVGAAICVSKVCRENYILRANVQPSIVHVIPNAVDSTRFIPQPSKRSNSRVTVVVVSRLVYRKGVDLLVGIIPAICQSYPEVDFLIGGDGSKKSSLEEMVEKKGLQDRVQFLGFVPHRDVRDVLVRGHVFLNCSLTESFCIAILEAASAGLFVVSTNVGGVPEVLPPDMVVLADPDVDSLVKGLSTAISEKIVAVDPFEFHQRVKDMYSWRKVSMQTTKVYDEVLNKPRLTFLQRLDRYKGVGGIAGYVVCILAVTLHFVVSFVEWWQPRYLIDVVPDICSYSYEDKKKRHRADVTESANH</sequence>
<keyword evidence="2" id="KW-0812">Transmembrane</keyword>
<evidence type="ECO:0000256" key="1">
    <source>
        <dbReference type="ARBA" id="ARBA00022676"/>
    </source>
</evidence>